<dbReference type="RefSeq" id="WP_203891696.1">
    <property type="nucleotide sequence ID" value="NZ_BOOH01000024.1"/>
</dbReference>
<name>A0A8J3W560_9ACTN</name>
<dbReference type="InterPro" id="IPR024344">
    <property type="entry name" value="MDMPI_metal-binding"/>
</dbReference>
<dbReference type="InterPro" id="IPR017517">
    <property type="entry name" value="Maleyloyr_isom"/>
</dbReference>
<dbReference type="GO" id="GO:0046872">
    <property type="term" value="F:metal ion binding"/>
    <property type="evidence" value="ECO:0007669"/>
    <property type="project" value="InterPro"/>
</dbReference>
<dbReference type="AlphaFoldDB" id="A0A8J3W560"/>
<dbReference type="NCBIfam" id="TIGR03086">
    <property type="entry name" value="TIGR03086 family metal-binding protein"/>
    <property type="match status" value="1"/>
</dbReference>
<dbReference type="Proteomes" id="UP000616724">
    <property type="component" value="Unassembled WGS sequence"/>
</dbReference>
<dbReference type="SUPFAM" id="SSF109854">
    <property type="entry name" value="DinB/YfiT-like putative metalloenzymes"/>
    <property type="match status" value="1"/>
</dbReference>
<sequence>MTTDPRPATAVLSALIGRVRDDQLAVPTPCGGITVGELLDHIDSLCAAFTAAAVKTPLEGGGRAPVPDASRLGDDWRRRIPARLDELARAWRAESAWTGTTEVGGNELPADVAGAAALDEVIVHGWDLAVATGQPYPGADPALTETLTEALTTAYRWVGAVAAQNPDGSPGLFGPPVPVPGDAPLLERLLGLTGRDPRWTGAS</sequence>
<evidence type="ECO:0000313" key="2">
    <source>
        <dbReference type="EMBL" id="GIH77104.1"/>
    </source>
</evidence>
<keyword evidence="3" id="KW-1185">Reference proteome</keyword>
<proteinExistence type="predicted"/>
<dbReference type="InterPro" id="IPR017520">
    <property type="entry name" value="CHP03086"/>
</dbReference>
<comment type="caution">
    <text evidence="2">The sequence shown here is derived from an EMBL/GenBank/DDBJ whole genome shotgun (WGS) entry which is preliminary data.</text>
</comment>
<dbReference type="NCBIfam" id="TIGR03083">
    <property type="entry name" value="maleylpyruvate isomerase family mycothiol-dependent enzyme"/>
    <property type="match status" value="1"/>
</dbReference>
<protein>
    <submittedName>
        <fullName evidence="2">TIGR03086 family protein</fullName>
    </submittedName>
</protein>
<dbReference type="Pfam" id="PF11716">
    <property type="entry name" value="MDMPI_N"/>
    <property type="match status" value="1"/>
</dbReference>
<gene>
    <name evidence="2" type="ORF">Plo01_35330</name>
</gene>
<accession>A0A8J3W560</accession>
<reference evidence="2 3" key="1">
    <citation type="submission" date="2021-01" db="EMBL/GenBank/DDBJ databases">
        <title>Whole genome shotgun sequence of Planobispora longispora NBRC 13918.</title>
        <authorList>
            <person name="Komaki H."/>
            <person name="Tamura T."/>
        </authorList>
    </citation>
    <scope>NUCLEOTIDE SEQUENCE [LARGE SCALE GENOMIC DNA]</scope>
    <source>
        <strain evidence="2 3">NBRC 13918</strain>
    </source>
</reference>
<dbReference type="InterPro" id="IPR034660">
    <property type="entry name" value="DinB/YfiT-like"/>
</dbReference>
<dbReference type="Gene3D" id="1.20.120.450">
    <property type="entry name" value="dinb family like domain"/>
    <property type="match status" value="1"/>
</dbReference>
<feature type="domain" description="Mycothiol-dependent maleylpyruvate isomerase metal-binding" evidence="1">
    <location>
        <begin position="7"/>
        <end position="129"/>
    </location>
</feature>
<dbReference type="EMBL" id="BOOH01000024">
    <property type="protein sequence ID" value="GIH77104.1"/>
    <property type="molecule type" value="Genomic_DNA"/>
</dbReference>
<evidence type="ECO:0000259" key="1">
    <source>
        <dbReference type="Pfam" id="PF11716"/>
    </source>
</evidence>
<organism evidence="2 3">
    <name type="scientific">Planobispora longispora</name>
    <dbReference type="NCBI Taxonomy" id="28887"/>
    <lineage>
        <taxon>Bacteria</taxon>
        <taxon>Bacillati</taxon>
        <taxon>Actinomycetota</taxon>
        <taxon>Actinomycetes</taxon>
        <taxon>Streptosporangiales</taxon>
        <taxon>Streptosporangiaceae</taxon>
        <taxon>Planobispora</taxon>
    </lineage>
</organism>
<evidence type="ECO:0000313" key="3">
    <source>
        <dbReference type="Proteomes" id="UP000616724"/>
    </source>
</evidence>